<dbReference type="Proteomes" id="UP001153331">
    <property type="component" value="Unassembled WGS sequence"/>
</dbReference>
<organism evidence="1 2">
    <name type="scientific">Boeremia exigua</name>
    <dbReference type="NCBI Taxonomy" id="749465"/>
    <lineage>
        <taxon>Eukaryota</taxon>
        <taxon>Fungi</taxon>
        <taxon>Dikarya</taxon>
        <taxon>Ascomycota</taxon>
        <taxon>Pezizomycotina</taxon>
        <taxon>Dothideomycetes</taxon>
        <taxon>Pleosporomycetidae</taxon>
        <taxon>Pleosporales</taxon>
        <taxon>Pleosporineae</taxon>
        <taxon>Didymellaceae</taxon>
        <taxon>Boeremia</taxon>
    </lineage>
</organism>
<accession>A0ACC2HTM8</accession>
<proteinExistence type="predicted"/>
<comment type="caution">
    <text evidence="1">The sequence shown here is derived from an EMBL/GenBank/DDBJ whole genome shotgun (WGS) entry which is preliminary data.</text>
</comment>
<name>A0ACC2HTM8_9PLEO</name>
<keyword evidence="2" id="KW-1185">Reference proteome</keyword>
<evidence type="ECO:0000313" key="1">
    <source>
        <dbReference type="EMBL" id="KAJ8106053.1"/>
    </source>
</evidence>
<gene>
    <name evidence="1" type="ORF">OPT61_g9797</name>
</gene>
<protein>
    <submittedName>
        <fullName evidence="1">Uncharacterized protein</fullName>
    </submittedName>
</protein>
<sequence length="495" mass="52922">MMAFAKLTGQAEENQPVDNKHRPEDGQVEDLEPTAEEADGNGLGRRVPELELWETAHERPELLVLLGGKAARVSILHTLILLQRGIELGREEGEEEVEQVDAERIGNDIPALSDEYAQSEEEEEHAGAGPSVGVVGCGFVEISLKYLLCVSRWLFTLSVRLSWEAAAGAVDAPGSERTLPYFVVCAVTAAKGVSGSGESIVAVALKQAHIVRHAGLQIDSESRLAVQAVWPPQVLLHPEQLRAPAGLDAKAGVQLNRPKALNALCTPLILELNQALRNFQADKSIGAIVLTGSEKAFAAGADIKEMKDLTFSNAYGNDFIETWSDLVTFLKKPLITAINGYALGGGCELAMMGDILYAGPKAVFGQPEIKLGVIPGAGGSQRLTKAIGKSRAMEIILTGDNISAKQAGEWGLVAKVFETPEATVEGAIATAEKIAGYSQIAVKAAKEVVNKSQELGIREGVEYERRVFHGLFGSQDQKIGMAAFAAKAKAEWKNE</sequence>
<reference evidence="1" key="1">
    <citation type="submission" date="2022-11" db="EMBL/GenBank/DDBJ databases">
        <title>Genome Sequence of Boeremia exigua.</title>
        <authorList>
            <person name="Buettner E."/>
        </authorList>
    </citation>
    <scope>NUCLEOTIDE SEQUENCE</scope>
    <source>
        <strain evidence="1">CU02</strain>
    </source>
</reference>
<dbReference type="EMBL" id="JAPHNI010001286">
    <property type="protein sequence ID" value="KAJ8106053.1"/>
    <property type="molecule type" value="Genomic_DNA"/>
</dbReference>
<evidence type="ECO:0000313" key="2">
    <source>
        <dbReference type="Proteomes" id="UP001153331"/>
    </source>
</evidence>